<evidence type="ECO:0000313" key="1">
    <source>
        <dbReference type="EMBL" id="UYV83575.1"/>
    </source>
</evidence>
<reference evidence="1 2" key="1">
    <citation type="submission" date="2022-03" db="EMBL/GenBank/DDBJ databases">
        <title>A chromosomal length assembly of Cordylochernes scorpioides.</title>
        <authorList>
            <person name="Zeh D."/>
            <person name="Zeh J."/>
        </authorList>
    </citation>
    <scope>NUCLEOTIDE SEQUENCE [LARGE SCALE GENOMIC DNA]</scope>
    <source>
        <strain evidence="1">IN4F17</strain>
        <tissue evidence="1">Whole Body</tissue>
    </source>
</reference>
<name>A0ABY6LQR6_9ARAC</name>
<sequence length="119" mass="13697">MEENRNYEERTAQDATEDMLKSRETEIVMCSSESSEEIAQDFTMENSVTGWLVKAYIKGFPDSCQFTRRGLAFLINNLYYKDIAVNIPNTLDLEVQGIKKLAPRPKLAQLRKIMELQKG</sequence>
<evidence type="ECO:0000313" key="2">
    <source>
        <dbReference type="Proteomes" id="UP001235939"/>
    </source>
</evidence>
<gene>
    <name evidence="1" type="ORF">LAZ67_23001512</name>
</gene>
<proteinExistence type="predicted"/>
<dbReference type="Proteomes" id="UP001235939">
    <property type="component" value="Chromosome 23"/>
</dbReference>
<accession>A0ABY6LQR6</accession>
<organism evidence="1 2">
    <name type="scientific">Cordylochernes scorpioides</name>
    <dbReference type="NCBI Taxonomy" id="51811"/>
    <lineage>
        <taxon>Eukaryota</taxon>
        <taxon>Metazoa</taxon>
        <taxon>Ecdysozoa</taxon>
        <taxon>Arthropoda</taxon>
        <taxon>Chelicerata</taxon>
        <taxon>Arachnida</taxon>
        <taxon>Pseudoscorpiones</taxon>
        <taxon>Cheliferoidea</taxon>
        <taxon>Chernetidae</taxon>
        <taxon>Cordylochernes</taxon>
    </lineage>
</organism>
<protein>
    <submittedName>
        <fullName evidence="1">Uncharacterized protein</fullName>
    </submittedName>
</protein>
<dbReference type="EMBL" id="CP092885">
    <property type="protein sequence ID" value="UYV83575.1"/>
    <property type="molecule type" value="Genomic_DNA"/>
</dbReference>
<keyword evidence="2" id="KW-1185">Reference proteome</keyword>